<proteinExistence type="predicted"/>
<feature type="transmembrane region" description="Helical" evidence="5">
    <location>
        <begin position="370"/>
        <end position="388"/>
    </location>
</feature>
<dbReference type="InterPro" id="IPR036259">
    <property type="entry name" value="MFS_trans_sf"/>
</dbReference>
<feature type="transmembrane region" description="Helical" evidence="5">
    <location>
        <begin position="33"/>
        <end position="53"/>
    </location>
</feature>
<dbReference type="PROSITE" id="PS50850">
    <property type="entry name" value="MFS"/>
    <property type="match status" value="1"/>
</dbReference>
<evidence type="ECO:0000256" key="2">
    <source>
        <dbReference type="ARBA" id="ARBA00022692"/>
    </source>
</evidence>
<dbReference type="PANTHER" id="PTHR23518">
    <property type="entry name" value="C-METHYLTRANSFERASE"/>
    <property type="match status" value="1"/>
</dbReference>
<dbReference type="OrthoDB" id="9803985at2"/>
<feature type="transmembrane region" description="Helical" evidence="5">
    <location>
        <begin position="146"/>
        <end position="165"/>
    </location>
</feature>
<feature type="transmembrane region" description="Helical" evidence="5">
    <location>
        <begin position="253"/>
        <end position="271"/>
    </location>
</feature>
<dbReference type="GO" id="GO:0016020">
    <property type="term" value="C:membrane"/>
    <property type="evidence" value="ECO:0007669"/>
    <property type="project" value="UniProtKB-SubCell"/>
</dbReference>
<dbReference type="InterPro" id="IPR005829">
    <property type="entry name" value="Sugar_transporter_CS"/>
</dbReference>
<dbReference type="Gene3D" id="1.20.1250.20">
    <property type="entry name" value="MFS general substrate transporter like domains"/>
    <property type="match status" value="2"/>
</dbReference>
<dbReference type="PROSITE" id="PS00216">
    <property type="entry name" value="SUGAR_TRANSPORT_1"/>
    <property type="match status" value="1"/>
</dbReference>
<evidence type="ECO:0000256" key="3">
    <source>
        <dbReference type="ARBA" id="ARBA00022989"/>
    </source>
</evidence>
<evidence type="ECO:0000256" key="5">
    <source>
        <dbReference type="SAM" id="Phobius"/>
    </source>
</evidence>
<reference evidence="7 8" key="1">
    <citation type="submission" date="2016-10" db="EMBL/GenBank/DDBJ databases">
        <authorList>
            <person name="de Groot N.N."/>
        </authorList>
    </citation>
    <scope>NUCLEOTIDE SEQUENCE [LARGE SCALE GENOMIC DNA]</scope>
    <source>
        <strain evidence="7 8">DSM 23609</strain>
    </source>
</reference>
<feature type="transmembrane region" description="Helical" evidence="5">
    <location>
        <begin position="171"/>
        <end position="191"/>
    </location>
</feature>
<dbReference type="PANTHER" id="PTHR23518:SF2">
    <property type="entry name" value="MAJOR FACILITATOR SUPERFAMILY TRANSPORTER"/>
    <property type="match status" value="1"/>
</dbReference>
<evidence type="ECO:0000313" key="7">
    <source>
        <dbReference type="EMBL" id="SFF38917.1"/>
    </source>
</evidence>
<evidence type="ECO:0000259" key="6">
    <source>
        <dbReference type="PROSITE" id="PS50850"/>
    </source>
</evidence>
<sequence length="397" mass="41459">MSGESMRVRLPGAIWALGLVSLCMDMSSEMIHALLPVFMVSVLGVGVAAVGWVEGIAEATAAIVKLYAGVLSDRLGRRKPLALLGYGLAALTKPLFPLAGSLGTVLAARFIDRIGKGIRGAPRDALVAALAPPALRGAAFGLRQSLDTAGAFIGPALGLWLMLVFAGDFRAVFWVAVVPAFAAVAVLALGVREPAPVSPSPASSHGWDLREARTLGPAYRRVLLIGAVFTLARFSEAFLVLRGHALGLPDAQTPWVLIALNAAYMFSAYPAGALSDRLPRERLLGWGLILLVVADVVLALAADWTALFAGIAVWGLHLGFTQGLLAALVADTAPPQRHGAAFGLFHLVTGIALLLASLLAGWLWEAWGPEATFAAGAGWALAAWLLLLRRPRDSAGG</sequence>
<dbReference type="SUPFAM" id="SSF103473">
    <property type="entry name" value="MFS general substrate transporter"/>
    <property type="match status" value="1"/>
</dbReference>
<accession>A0A1I2ICT6</accession>
<dbReference type="STRING" id="1076937.SAMN04488120_103141"/>
<dbReference type="GO" id="GO:0022857">
    <property type="term" value="F:transmembrane transporter activity"/>
    <property type="evidence" value="ECO:0007669"/>
    <property type="project" value="InterPro"/>
</dbReference>
<dbReference type="Proteomes" id="UP000199771">
    <property type="component" value="Unassembled WGS sequence"/>
</dbReference>
<evidence type="ECO:0000313" key="8">
    <source>
        <dbReference type="Proteomes" id="UP000199771"/>
    </source>
</evidence>
<dbReference type="CDD" id="cd17370">
    <property type="entry name" value="MFS_MJ1317_like"/>
    <property type="match status" value="1"/>
</dbReference>
<keyword evidence="8" id="KW-1185">Reference proteome</keyword>
<protein>
    <submittedName>
        <fullName evidence="7">Predicted arabinose efflux permease, MFS family</fullName>
    </submittedName>
</protein>
<dbReference type="InterPro" id="IPR011701">
    <property type="entry name" value="MFS"/>
</dbReference>
<evidence type="ECO:0000256" key="4">
    <source>
        <dbReference type="ARBA" id="ARBA00023136"/>
    </source>
</evidence>
<keyword evidence="3 5" id="KW-1133">Transmembrane helix</keyword>
<dbReference type="Pfam" id="PF07690">
    <property type="entry name" value="MFS_1"/>
    <property type="match status" value="2"/>
</dbReference>
<organism evidence="7 8">
    <name type="scientific">Fontimonas thermophila</name>
    <dbReference type="NCBI Taxonomy" id="1076937"/>
    <lineage>
        <taxon>Bacteria</taxon>
        <taxon>Pseudomonadati</taxon>
        <taxon>Pseudomonadota</taxon>
        <taxon>Gammaproteobacteria</taxon>
        <taxon>Nevskiales</taxon>
        <taxon>Nevskiaceae</taxon>
        <taxon>Fontimonas</taxon>
    </lineage>
</organism>
<dbReference type="EMBL" id="FOOC01000003">
    <property type="protein sequence ID" value="SFF38917.1"/>
    <property type="molecule type" value="Genomic_DNA"/>
</dbReference>
<keyword evidence="2 5" id="KW-0812">Transmembrane</keyword>
<feature type="domain" description="Major facilitator superfamily (MFS) profile" evidence="6">
    <location>
        <begin position="13"/>
        <end position="395"/>
    </location>
</feature>
<gene>
    <name evidence="7" type="ORF">SAMN04488120_103141</name>
</gene>
<comment type="subcellular location">
    <subcellularLocation>
        <location evidence="1">Membrane</location>
        <topology evidence="1">Multi-pass membrane protein</topology>
    </subcellularLocation>
</comment>
<dbReference type="InterPro" id="IPR020846">
    <property type="entry name" value="MFS_dom"/>
</dbReference>
<feature type="transmembrane region" description="Helical" evidence="5">
    <location>
        <begin position="308"/>
        <end position="330"/>
    </location>
</feature>
<keyword evidence="4 5" id="KW-0472">Membrane</keyword>
<feature type="transmembrane region" description="Helical" evidence="5">
    <location>
        <begin position="342"/>
        <end position="364"/>
    </location>
</feature>
<feature type="transmembrane region" description="Helical" evidence="5">
    <location>
        <begin position="283"/>
        <end position="302"/>
    </location>
</feature>
<dbReference type="AlphaFoldDB" id="A0A1I2ICT6"/>
<name>A0A1I2ICT6_9GAMM</name>
<evidence type="ECO:0000256" key="1">
    <source>
        <dbReference type="ARBA" id="ARBA00004141"/>
    </source>
</evidence>
<dbReference type="RefSeq" id="WP_091532178.1">
    <property type="nucleotide sequence ID" value="NZ_FOOC01000003.1"/>
</dbReference>